<dbReference type="GO" id="GO:0008815">
    <property type="term" value="F:citrate (pro-3S)-lyase activity"/>
    <property type="evidence" value="ECO:0007669"/>
    <property type="project" value="UniProtKB-UniRule"/>
</dbReference>
<gene>
    <name evidence="2" type="primary">citF</name>
    <name evidence="2" type="ORF">E7512_12190</name>
</gene>
<keyword evidence="1 2" id="KW-0456">Lyase</keyword>
<evidence type="ECO:0000313" key="2">
    <source>
        <dbReference type="EMBL" id="MBE6834316.1"/>
    </source>
</evidence>
<name>A0A928Q4T9_9FIRM</name>
<proteinExistence type="predicted"/>
<dbReference type="SUPFAM" id="SSF100950">
    <property type="entry name" value="NagB/RpiA/CoA transferase-like"/>
    <property type="match status" value="2"/>
</dbReference>
<dbReference type="GO" id="GO:0005737">
    <property type="term" value="C:cytoplasm"/>
    <property type="evidence" value="ECO:0007669"/>
    <property type="project" value="UniProtKB-SubCell"/>
</dbReference>
<dbReference type="EMBL" id="SVNY01000006">
    <property type="protein sequence ID" value="MBE6834316.1"/>
    <property type="molecule type" value="Genomic_DNA"/>
</dbReference>
<dbReference type="GO" id="GO:0006084">
    <property type="term" value="P:acetyl-CoA metabolic process"/>
    <property type="evidence" value="ECO:0007669"/>
    <property type="project" value="UniProtKB-UniRule"/>
</dbReference>
<dbReference type="InterPro" id="IPR006472">
    <property type="entry name" value="Citrate_lyase_asu"/>
</dbReference>
<dbReference type="Pfam" id="PF04223">
    <property type="entry name" value="CitF"/>
    <property type="match status" value="1"/>
</dbReference>
<dbReference type="AlphaFoldDB" id="A0A928Q4T9"/>
<keyword evidence="1" id="KW-0963">Cytoplasm</keyword>
<dbReference type="Gene3D" id="3.40.1080.10">
    <property type="entry name" value="Glutaconate Coenzyme A-transferase"/>
    <property type="match status" value="2"/>
</dbReference>
<evidence type="ECO:0000256" key="1">
    <source>
        <dbReference type="PIRNR" id="PIRNR009451"/>
    </source>
</evidence>
<dbReference type="PANTHER" id="PTHR40596:SF1">
    <property type="entry name" value="CITRATE LYASE ALPHA CHAIN"/>
    <property type="match status" value="1"/>
</dbReference>
<reference evidence="2" key="1">
    <citation type="submission" date="2019-04" db="EMBL/GenBank/DDBJ databases">
        <title>Evolution of Biomass-Degrading Anaerobic Consortia Revealed by Metagenomics.</title>
        <authorList>
            <person name="Peng X."/>
        </authorList>
    </citation>
    <scope>NUCLEOTIDE SEQUENCE</scope>
    <source>
        <strain evidence="2">SIG551</strain>
    </source>
</reference>
<evidence type="ECO:0000313" key="3">
    <source>
        <dbReference type="Proteomes" id="UP000754750"/>
    </source>
</evidence>
<comment type="catalytic activity">
    <reaction evidence="1">
        <text>citrate = oxaloacetate + acetate</text>
        <dbReference type="Rhea" id="RHEA:10760"/>
        <dbReference type="ChEBI" id="CHEBI:16452"/>
        <dbReference type="ChEBI" id="CHEBI:16947"/>
        <dbReference type="ChEBI" id="CHEBI:30089"/>
        <dbReference type="EC" id="4.1.3.6"/>
    </reaction>
</comment>
<dbReference type="PANTHER" id="PTHR40596">
    <property type="entry name" value="CITRATE LYASE ALPHA CHAIN"/>
    <property type="match status" value="1"/>
</dbReference>
<comment type="catalytic activity">
    <reaction evidence="1">
        <text>citrate + acetyl-CoA = (3S)-citryl-CoA + acetate</text>
        <dbReference type="Rhea" id="RHEA:19405"/>
        <dbReference type="ChEBI" id="CHEBI:16947"/>
        <dbReference type="ChEBI" id="CHEBI:30089"/>
        <dbReference type="ChEBI" id="CHEBI:57288"/>
        <dbReference type="ChEBI" id="CHEBI:57321"/>
        <dbReference type="EC" id="2.8.3.10"/>
    </reaction>
</comment>
<dbReference type="Proteomes" id="UP000754750">
    <property type="component" value="Unassembled WGS sequence"/>
</dbReference>
<organism evidence="2 3">
    <name type="scientific">Faecalispora sporosphaeroides</name>
    <dbReference type="NCBI Taxonomy" id="1549"/>
    <lineage>
        <taxon>Bacteria</taxon>
        <taxon>Bacillati</taxon>
        <taxon>Bacillota</taxon>
        <taxon>Clostridia</taxon>
        <taxon>Eubacteriales</taxon>
        <taxon>Oscillospiraceae</taxon>
        <taxon>Faecalispora</taxon>
    </lineage>
</organism>
<keyword evidence="1 2" id="KW-0808">Transferase</keyword>
<dbReference type="InterPro" id="IPR037171">
    <property type="entry name" value="NagB/RpiA_transferase-like"/>
</dbReference>
<protein>
    <recommendedName>
        <fullName evidence="1">Citrate lyase alpha chain</fullName>
        <shortName evidence="1">Citrase alpha chain</shortName>
        <ecNumber evidence="1">2.8.3.10</ecNumber>
        <ecNumber evidence="1">4.1.3.6</ecNumber>
    </recommendedName>
    <alternativeName>
        <fullName evidence="1">Citrate (pro-3S)-lyase alpha chain</fullName>
    </alternativeName>
    <alternativeName>
        <fullName evidence="1">Citrate CoA-transferase subunit</fullName>
    </alternativeName>
</protein>
<accession>A0A928Q4T9</accession>
<dbReference type="GO" id="GO:0008814">
    <property type="term" value="F:citrate CoA-transferase activity"/>
    <property type="evidence" value="ECO:0007669"/>
    <property type="project" value="UniProtKB-UniRule"/>
</dbReference>
<comment type="subcellular location">
    <subcellularLocation>
        <location evidence="1">Cytoplasm</location>
    </subcellularLocation>
</comment>
<sequence length="514" mass="54922">METVKNAVGREIPKEYADQYGVFEGQFARKNEYRRAAGKVVPTLPGETKLVSSLREAIEKTGLKDGMTISFHHHFREGDYVLNMVLDEIAKMGIKNLKLAASSIANVHEPLIEHIKNGVITEITSSGLRDKVGSAISHGLMEKPVVIRSHGGRARAIESGEIHIDVAFLGASSADPYGNANGSHGNATCGSLGYAKVDAEYADKVVIITDHLVDYPNTPISIPQTLVDYVVVVDAIGNPDGIAKGATRFTSDPKELLIAENACKVITASPYFKDGISFQSGSGGSTLAVTRFLAEKMRESGITAGFLLGGITSNMVELLEEGLAKKILDTQTFDRGAADSIARNENHYEISASFYANPGNKGAAVNQLDVVMLSALEVDTDFNVNVMTGSDGVIRGASGGHSDTAAGAKLSLILCPLLRGRIPTIVEKVNTVITPGEGIDVVVTEVGIAVNPRRKDLQEALKNAGVNLFTMEELKDKAYALAGTPDPIEYGDKVVALIEYRDGSLIDVVRQVKR</sequence>
<dbReference type="PIRSF" id="PIRSF009451">
    <property type="entry name" value="Citrt_lyas_alpha"/>
    <property type="match status" value="1"/>
</dbReference>
<dbReference type="RefSeq" id="WP_326840814.1">
    <property type="nucleotide sequence ID" value="NZ_JBKWRC010000003.1"/>
</dbReference>
<comment type="caution">
    <text evidence="2">The sequence shown here is derived from an EMBL/GenBank/DDBJ whole genome shotgun (WGS) entry which is preliminary data.</text>
</comment>
<dbReference type="EC" id="2.8.3.10" evidence="1"/>
<dbReference type="EC" id="4.1.3.6" evidence="1"/>
<dbReference type="NCBIfam" id="TIGR01584">
    <property type="entry name" value="citF"/>
    <property type="match status" value="1"/>
</dbReference>
<dbReference type="GO" id="GO:0009346">
    <property type="term" value="C:ATP-independent citrate lyase complex"/>
    <property type="evidence" value="ECO:0007669"/>
    <property type="project" value="UniProtKB-UniRule"/>
</dbReference>